<evidence type="ECO:0000256" key="14">
    <source>
        <dbReference type="SAM" id="Phobius"/>
    </source>
</evidence>
<keyword evidence="7 14" id="KW-1133">Transmembrane helix</keyword>
<keyword evidence="8" id="KW-0915">Sodium</keyword>
<dbReference type="InterPro" id="IPR038377">
    <property type="entry name" value="Na/Glc_symporter_sf"/>
</dbReference>
<dbReference type="InterPro" id="IPR001734">
    <property type="entry name" value="Na/solute_symporter"/>
</dbReference>
<evidence type="ECO:0000256" key="12">
    <source>
        <dbReference type="ARBA" id="ARBA00023201"/>
    </source>
</evidence>
<gene>
    <name evidence="15" type="ORF">SKAU_G00385500</name>
</gene>
<evidence type="ECO:0000313" key="15">
    <source>
        <dbReference type="EMBL" id="KAJ8337330.1"/>
    </source>
</evidence>
<feature type="transmembrane region" description="Helical" evidence="14">
    <location>
        <begin position="6"/>
        <end position="25"/>
    </location>
</feature>
<dbReference type="PROSITE" id="PS50283">
    <property type="entry name" value="NA_SOLUT_SYMP_3"/>
    <property type="match status" value="1"/>
</dbReference>
<dbReference type="EMBL" id="JAINUF010000019">
    <property type="protein sequence ID" value="KAJ8337330.1"/>
    <property type="molecule type" value="Genomic_DNA"/>
</dbReference>
<evidence type="ECO:0000256" key="1">
    <source>
        <dbReference type="ARBA" id="ARBA00004141"/>
    </source>
</evidence>
<keyword evidence="9" id="KW-0406">Ion transport</keyword>
<comment type="caution">
    <text evidence="15">The sequence shown here is derived from an EMBL/GenBank/DDBJ whole genome shotgun (WGS) entry which is preliminary data.</text>
</comment>
<reference evidence="15" key="1">
    <citation type="journal article" date="2023" name="Science">
        <title>Genome structures resolve the early diversification of teleost fishes.</title>
        <authorList>
            <person name="Parey E."/>
            <person name="Louis A."/>
            <person name="Montfort J."/>
            <person name="Bouchez O."/>
            <person name="Roques C."/>
            <person name="Iampietro C."/>
            <person name="Lluch J."/>
            <person name="Castinel A."/>
            <person name="Donnadieu C."/>
            <person name="Desvignes T."/>
            <person name="Floi Bucao C."/>
            <person name="Jouanno E."/>
            <person name="Wen M."/>
            <person name="Mejri S."/>
            <person name="Dirks R."/>
            <person name="Jansen H."/>
            <person name="Henkel C."/>
            <person name="Chen W.J."/>
            <person name="Zahm M."/>
            <person name="Cabau C."/>
            <person name="Klopp C."/>
            <person name="Thompson A.W."/>
            <person name="Robinson-Rechavi M."/>
            <person name="Braasch I."/>
            <person name="Lecointre G."/>
            <person name="Bobe J."/>
            <person name="Postlethwait J.H."/>
            <person name="Berthelot C."/>
            <person name="Roest Crollius H."/>
            <person name="Guiguen Y."/>
        </authorList>
    </citation>
    <scope>NUCLEOTIDE SEQUENCE</scope>
    <source>
        <strain evidence="15">WJC10195</strain>
    </source>
</reference>
<dbReference type="InterPro" id="IPR052244">
    <property type="entry name" value="Choline_transporter"/>
</dbReference>
<dbReference type="GO" id="GO:0008292">
    <property type="term" value="P:acetylcholine biosynthetic process"/>
    <property type="evidence" value="ECO:0007669"/>
    <property type="project" value="TreeGrafter"/>
</dbReference>
<feature type="transmembrane region" description="Helical" evidence="14">
    <location>
        <begin position="126"/>
        <end position="151"/>
    </location>
</feature>
<organism evidence="15 16">
    <name type="scientific">Synaphobranchus kaupii</name>
    <name type="common">Kaup's arrowtooth eel</name>
    <dbReference type="NCBI Taxonomy" id="118154"/>
    <lineage>
        <taxon>Eukaryota</taxon>
        <taxon>Metazoa</taxon>
        <taxon>Chordata</taxon>
        <taxon>Craniata</taxon>
        <taxon>Vertebrata</taxon>
        <taxon>Euteleostomi</taxon>
        <taxon>Actinopterygii</taxon>
        <taxon>Neopterygii</taxon>
        <taxon>Teleostei</taxon>
        <taxon>Anguilliformes</taxon>
        <taxon>Synaphobranchidae</taxon>
        <taxon>Synaphobranchus</taxon>
    </lineage>
</organism>
<dbReference type="Pfam" id="PF00474">
    <property type="entry name" value="SSF"/>
    <property type="match status" value="1"/>
</dbReference>
<dbReference type="AlphaFoldDB" id="A0A9Q1EEJ2"/>
<evidence type="ECO:0000256" key="5">
    <source>
        <dbReference type="ARBA" id="ARBA00022847"/>
    </source>
</evidence>
<dbReference type="PANTHER" id="PTHR45897">
    <property type="entry name" value="HIGH-AFFINITY CHOLINE TRANSPORTER 1"/>
    <property type="match status" value="1"/>
</dbReference>
<evidence type="ECO:0000256" key="4">
    <source>
        <dbReference type="ARBA" id="ARBA00022692"/>
    </source>
</evidence>
<evidence type="ECO:0008006" key="17">
    <source>
        <dbReference type="Google" id="ProtNLM"/>
    </source>
</evidence>
<evidence type="ECO:0000256" key="13">
    <source>
        <dbReference type="RuleBase" id="RU362091"/>
    </source>
</evidence>
<evidence type="ECO:0000256" key="6">
    <source>
        <dbReference type="ARBA" id="ARBA00022979"/>
    </source>
</evidence>
<keyword evidence="5" id="KW-0769">Symport</keyword>
<keyword evidence="3" id="KW-0813">Transport</keyword>
<keyword evidence="4 14" id="KW-0812">Transmembrane</keyword>
<name>A0A9Q1EEJ2_SYNKA</name>
<dbReference type="OrthoDB" id="546820at2759"/>
<feature type="transmembrane region" description="Helical" evidence="14">
    <location>
        <begin position="53"/>
        <end position="78"/>
    </location>
</feature>
<feature type="transmembrane region" description="Helical" evidence="14">
    <location>
        <begin position="84"/>
        <end position="105"/>
    </location>
</feature>
<dbReference type="PANTHER" id="PTHR45897:SF5">
    <property type="entry name" value="HIGH AFFINITY CHOLINE TRANSPORTER 1"/>
    <property type="match status" value="1"/>
</dbReference>
<accession>A0A9Q1EEJ2</accession>
<keyword evidence="12" id="KW-0739">Sodium transport</keyword>
<dbReference type="GO" id="GO:0005886">
    <property type="term" value="C:plasma membrane"/>
    <property type="evidence" value="ECO:0007669"/>
    <property type="project" value="TreeGrafter"/>
</dbReference>
<evidence type="ECO:0000256" key="9">
    <source>
        <dbReference type="ARBA" id="ARBA00023065"/>
    </source>
</evidence>
<comment type="subcellular location">
    <subcellularLocation>
        <location evidence="1">Membrane</location>
        <topology evidence="1">Multi-pass membrane protein</topology>
    </subcellularLocation>
</comment>
<comment type="similarity">
    <text evidence="2 13">Belongs to the sodium:solute symporter (SSF) (TC 2.A.21) family.</text>
</comment>
<keyword evidence="16" id="KW-1185">Reference proteome</keyword>
<keyword evidence="10 14" id="KW-0472">Membrane</keyword>
<proteinExistence type="inferred from homology"/>
<sequence length="189" mass="20278">MAVNIPGLIAVAVFYMIILATGVWASRKAKQEEKKNTGTATEVSLVAGRNMNIILGIFTMTATWVGGGYILGTAAAAYNPTKGLVWALMPVQYVTNFLVAGIFFAKPMRDKKYITMMDPFQLKYGDTLTCTLLIPAVIGDVLWIACIMASLGTSLGEGLEAGLGYNRQAGCRGNRSERDNNRGVAAAEE</sequence>
<evidence type="ECO:0000256" key="11">
    <source>
        <dbReference type="ARBA" id="ARBA00023180"/>
    </source>
</evidence>
<dbReference type="GO" id="GO:0005307">
    <property type="term" value="F:choline:sodium symporter activity"/>
    <property type="evidence" value="ECO:0007669"/>
    <property type="project" value="TreeGrafter"/>
</dbReference>
<evidence type="ECO:0000256" key="7">
    <source>
        <dbReference type="ARBA" id="ARBA00022989"/>
    </source>
</evidence>
<keyword evidence="6" id="KW-0530">Neurotransmitter biosynthesis</keyword>
<evidence type="ECO:0000256" key="3">
    <source>
        <dbReference type="ARBA" id="ARBA00022448"/>
    </source>
</evidence>
<protein>
    <recommendedName>
        <fullName evidence="17">High-affinity choline transporter 1</fullName>
    </recommendedName>
</protein>
<dbReference type="Gene3D" id="1.20.1730.10">
    <property type="entry name" value="Sodium/glucose cotransporter"/>
    <property type="match status" value="1"/>
</dbReference>
<evidence type="ECO:0000313" key="16">
    <source>
        <dbReference type="Proteomes" id="UP001152622"/>
    </source>
</evidence>
<evidence type="ECO:0000256" key="2">
    <source>
        <dbReference type="ARBA" id="ARBA00006434"/>
    </source>
</evidence>
<evidence type="ECO:0000256" key="8">
    <source>
        <dbReference type="ARBA" id="ARBA00023053"/>
    </source>
</evidence>
<keyword evidence="11" id="KW-0325">Glycoprotein</keyword>
<dbReference type="Proteomes" id="UP001152622">
    <property type="component" value="Chromosome 19"/>
</dbReference>
<evidence type="ECO:0000256" key="10">
    <source>
        <dbReference type="ARBA" id="ARBA00023136"/>
    </source>
</evidence>